<reference evidence="2 3" key="1">
    <citation type="submission" date="2018-06" db="EMBL/GenBank/DDBJ databases">
        <authorList>
            <consortium name="Pathogen Informatics"/>
            <person name="Doyle S."/>
        </authorList>
    </citation>
    <scope>NUCLEOTIDE SEQUENCE [LARGE SCALE GENOMIC DNA]</scope>
    <source>
        <strain evidence="2 3">NCTC8580</strain>
    </source>
</reference>
<dbReference type="Proteomes" id="UP000255087">
    <property type="component" value="Unassembled WGS sequence"/>
</dbReference>
<sequence length="104" mass="11803">MKRTTGDSSLRSNSSLRNGSGLRNVNNLRNGSRLRSVNCLNQVGLAVRLSPEFHVVYHVKIKRRHEYSSSPFLQCVDEIYLESVGVFKQTYFQISGCVNHFAIN</sequence>
<evidence type="ECO:0000313" key="3">
    <source>
        <dbReference type="Proteomes" id="UP000255087"/>
    </source>
</evidence>
<feature type="region of interest" description="Disordered" evidence="1">
    <location>
        <begin position="1"/>
        <end position="28"/>
    </location>
</feature>
<protein>
    <submittedName>
        <fullName evidence="2">Uncharacterized protein</fullName>
    </submittedName>
</protein>
<proteinExistence type="predicted"/>
<organism evidence="2 3">
    <name type="scientific">Yersinia pseudotuberculosis</name>
    <dbReference type="NCBI Taxonomy" id="633"/>
    <lineage>
        <taxon>Bacteria</taxon>
        <taxon>Pseudomonadati</taxon>
        <taxon>Pseudomonadota</taxon>
        <taxon>Gammaproteobacteria</taxon>
        <taxon>Enterobacterales</taxon>
        <taxon>Yersiniaceae</taxon>
        <taxon>Yersinia</taxon>
    </lineage>
</organism>
<dbReference type="AlphaFoldDB" id="A0A380Q8L6"/>
<feature type="compositionally biased region" description="Low complexity" evidence="1">
    <location>
        <begin position="8"/>
        <end position="24"/>
    </location>
</feature>
<name>A0A380Q8L6_YERPU</name>
<evidence type="ECO:0000313" key="2">
    <source>
        <dbReference type="EMBL" id="SUP81619.1"/>
    </source>
</evidence>
<dbReference type="EMBL" id="UHJC01000001">
    <property type="protein sequence ID" value="SUP81619.1"/>
    <property type="molecule type" value="Genomic_DNA"/>
</dbReference>
<accession>A0A380Q8L6</accession>
<gene>
    <name evidence="2" type="ORF">NCTC8580_01687</name>
</gene>
<evidence type="ECO:0000256" key="1">
    <source>
        <dbReference type="SAM" id="MobiDB-lite"/>
    </source>
</evidence>